<organism evidence="2 3">
    <name type="scientific">Nosema granulosis</name>
    <dbReference type="NCBI Taxonomy" id="83296"/>
    <lineage>
        <taxon>Eukaryota</taxon>
        <taxon>Fungi</taxon>
        <taxon>Fungi incertae sedis</taxon>
        <taxon>Microsporidia</taxon>
        <taxon>Nosematidae</taxon>
        <taxon>Nosema</taxon>
    </lineage>
</organism>
<dbReference type="EMBL" id="SBJO01000033">
    <property type="protein sequence ID" value="KAF9764178.1"/>
    <property type="molecule type" value="Genomic_DNA"/>
</dbReference>
<dbReference type="Pfam" id="PF01652">
    <property type="entry name" value="IF4E"/>
    <property type="match status" value="1"/>
</dbReference>
<dbReference type="InterPro" id="IPR001040">
    <property type="entry name" value="TIF_eIF_4E"/>
</dbReference>
<sequence>MNSRFVVTYKELDSPSAEVSKETYEQDFKRICTIDSTGNVLYLLKHLKDFNSMNHNFYINVFREGISPVWEDPNNRNGCNWSLVLRKEVSQRYFEKLLVCLCTGYFKTFEPTGIVGTNKDNRFKLSIWSKNVPLQTEYATVIAEIKAALDIQYNISFQFKSHSRLLDHKVSEV</sequence>
<keyword evidence="3" id="KW-1185">Reference proteome</keyword>
<accession>A0A9P6KZV2</accession>
<keyword evidence="1" id="KW-0694">RNA-binding</keyword>
<dbReference type="Proteomes" id="UP000740883">
    <property type="component" value="Unassembled WGS sequence"/>
</dbReference>
<dbReference type="GO" id="GO:0016281">
    <property type="term" value="C:eukaryotic translation initiation factor 4F complex"/>
    <property type="evidence" value="ECO:0007669"/>
    <property type="project" value="TreeGrafter"/>
</dbReference>
<dbReference type="GO" id="GO:0000340">
    <property type="term" value="F:RNA 7-methylguanosine cap binding"/>
    <property type="evidence" value="ECO:0007669"/>
    <property type="project" value="TreeGrafter"/>
</dbReference>
<keyword evidence="1" id="KW-0648">Protein biosynthesis</keyword>
<proteinExistence type="inferred from homology"/>
<dbReference type="PANTHER" id="PTHR11960:SF18">
    <property type="entry name" value="EUKARYOTIC TRANSLATION INITIATION FACTOR 4E HOMOLOGOUS PROTEIN, ISOFORM B"/>
    <property type="match status" value="1"/>
</dbReference>
<reference evidence="2 3" key="1">
    <citation type="journal article" date="2020" name="Genome Biol. Evol.">
        <title>Comparative genomics of strictly vertically transmitted, feminizing microsporidia endosymbionts of amphipod crustaceans.</title>
        <authorList>
            <person name="Cormier A."/>
            <person name="Chebbi M.A."/>
            <person name="Giraud I."/>
            <person name="Wattier R."/>
            <person name="Teixeira M."/>
            <person name="Gilbert C."/>
            <person name="Rigaud T."/>
            <person name="Cordaux R."/>
        </authorList>
    </citation>
    <scope>NUCLEOTIDE SEQUENCE [LARGE SCALE GENOMIC DNA]</scope>
    <source>
        <strain evidence="2 3">Ou3-Ou53</strain>
    </source>
</reference>
<dbReference type="PANTHER" id="PTHR11960">
    <property type="entry name" value="EUKARYOTIC TRANSLATION INITIATION FACTOR 4E RELATED"/>
    <property type="match status" value="1"/>
</dbReference>
<gene>
    <name evidence="2" type="primary">EIF4E2</name>
    <name evidence="2" type="ORF">NGRA_0753</name>
</gene>
<dbReference type="GO" id="GO:0003743">
    <property type="term" value="F:translation initiation factor activity"/>
    <property type="evidence" value="ECO:0007669"/>
    <property type="project" value="UniProtKB-KW"/>
</dbReference>
<comment type="similarity">
    <text evidence="1">Belongs to the eukaryotic initiation factor 4E family.</text>
</comment>
<dbReference type="OrthoDB" id="590761at2759"/>
<dbReference type="AlphaFoldDB" id="A0A9P6KZV2"/>
<evidence type="ECO:0000313" key="3">
    <source>
        <dbReference type="Proteomes" id="UP000740883"/>
    </source>
</evidence>
<dbReference type="Gene3D" id="3.30.760.10">
    <property type="entry name" value="RNA Cap, Translation Initiation Factor Eif4e"/>
    <property type="match status" value="1"/>
</dbReference>
<evidence type="ECO:0000256" key="1">
    <source>
        <dbReference type="RuleBase" id="RU004374"/>
    </source>
</evidence>
<name>A0A9P6KZV2_9MICR</name>
<dbReference type="SUPFAM" id="SSF55418">
    <property type="entry name" value="eIF4e-like"/>
    <property type="match status" value="1"/>
</dbReference>
<protein>
    <submittedName>
        <fullName evidence="2">Eukaryotic translation initiation factor 4E type 2</fullName>
    </submittedName>
</protein>
<dbReference type="InterPro" id="IPR023398">
    <property type="entry name" value="TIF_eIF4e-like"/>
</dbReference>
<comment type="caution">
    <text evidence="2">The sequence shown here is derived from an EMBL/GenBank/DDBJ whole genome shotgun (WGS) entry which is preliminary data.</text>
</comment>
<evidence type="ECO:0000313" key="2">
    <source>
        <dbReference type="EMBL" id="KAF9764178.1"/>
    </source>
</evidence>
<keyword evidence="1 2" id="KW-0396">Initiation factor</keyword>